<evidence type="ECO:0000313" key="5">
    <source>
        <dbReference type="EMBL" id="KAL0993217.1"/>
    </source>
</evidence>
<dbReference type="GO" id="GO:0004527">
    <property type="term" value="F:exonuclease activity"/>
    <property type="evidence" value="ECO:0007669"/>
    <property type="project" value="UniProtKB-KW"/>
</dbReference>
<dbReference type="Gene3D" id="3.90.320.10">
    <property type="match status" value="1"/>
</dbReference>
<dbReference type="InterPro" id="IPR011604">
    <property type="entry name" value="PDDEXK-like_dom_sf"/>
</dbReference>
<keyword evidence="1" id="KW-0540">Nuclease</keyword>
<evidence type="ECO:0000313" key="6">
    <source>
        <dbReference type="Proteomes" id="UP001557470"/>
    </source>
</evidence>
<keyword evidence="6" id="KW-1185">Reference proteome</keyword>
<dbReference type="AlphaFoldDB" id="A0ABD0X5H7"/>
<dbReference type="SUPFAM" id="SSF52980">
    <property type="entry name" value="Restriction endonuclease-like"/>
    <property type="match status" value="1"/>
</dbReference>
<dbReference type="PANTHER" id="PTHR47526:SF4">
    <property type="entry name" value="SWIM-TYPE DOMAIN-CONTAINING PROTEIN"/>
    <property type="match status" value="1"/>
</dbReference>
<evidence type="ECO:0000256" key="4">
    <source>
        <dbReference type="ARBA" id="ARBA00022839"/>
    </source>
</evidence>
<evidence type="ECO:0000256" key="2">
    <source>
        <dbReference type="ARBA" id="ARBA00022759"/>
    </source>
</evidence>
<evidence type="ECO:0000256" key="3">
    <source>
        <dbReference type="ARBA" id="ARBA00022801"/>
    </source>
</evidence>
<accession>A0ABD0X5H7</accession>
<dbReference type="Proteomes" id="UP001557470">
    <property type="component" value="Unassembled WGS sequence"/>
</dbReference>
<sequence>MAAHTAHLNERERQRYLEKISILGSDPYMLPPVFFCPLLSAPGLPQLAFHDIYIYLVHNPSPYSGDSLKAFKSTDVYQYAVAGWVKDVKVRHLATKDLYLIMGNVHHSQALNTKPTWPWVVVQEEGTVATAHCTCMAGLGELHLSENQEVIPKKSAILSVVEGHSIRYMPKTVQLDMPPPLPTLYSSTRLELDLPPLLEEAARIFEELHLTEQCVLVEEKTREQRKSRVWFDQRAGRVTASAFHEAARTNNSSSLIKRVCYPQSSHFSTAATRWGLQNEDTARESYLKAMQELHVNFSITASGLIINPDLPWLGASPD</sequence>
<dbReference type="InterPro" id="IPR011335">
    <property type="entry name" value="Restrct_endonuc-II-like"/>
</dbReference>
<keyword evidence="3" id="KW-0378">Hydrolase</keyword>
<dbReference type="GO" id="GO:0006281">
    <property type="term" value="P:DNA repair"/>
    <property type="evidence" value="ECO:0007669"/>
    <property type="project" value="UniProtKB-ARBA"/>
</dbReference>
<reference evidence="5 6" key="1">
    <citation type="submission" date="2024-06" db="EMBL/GenBank/DDBJ databases">
        <authorList>
            <person name="Pan Q."/>
            <person name="Wen M."/>
            <person name="Jouanno E."/>
            <person name="Zahm M."/>
            <person name="Klopp C."/>
            <person name="Cabau C."/>
            <person name="Louis A."/>
            <person name="Berthelot C."/>
            <person name="Parey E."/>
            <person name="Roest Crollius H."/>
            <person name="Montfort J."/>
            <person name="Robinson-Rechavi M."/>
            <person name="Bouchez O."/>
            <person name="Lampietro C."/>
            <person name="Lopez Roques C."/>
            <person name="Donnadieu C."/>
            <person name="Postlethwait J."/>
            <person name="Bobe J."/>
            <person name="Verreycken H."/>
            <person name="Guiguen Y."/>
        </authorList>
    </citation>
    <scope>NUCLEOTIDE SEQUENCE [LARGE SCALE GENOMIC DNA]</scope>
    <source>
        <strain evidence="5">Up_M1</strain>
        <tissue evidence="5">Testis</tissue>
    </source>
</reference>
<dbReference type="Pfam" id="PF01771">
    <property type="entry name" value="Viral_alk_exo"/>
    <property type="match status" value="1"/>
</dbReference>
<dbReference type="InterPro" id="IPR034720">
    <property type="entry name" value="Viral_alk_exo"/>
</dbReference>
<protein>
    <submittedName>
        <fullName evidence="5">Uncharacterized protein</fullName>
    </submittedName>
</protein>
<comment type="caution">
    <text evidence="5">The sequence shown here is derived from an EMBL/GenBank/DDBJ whole genome shotgun (WGS) entry which is preliminary data.</text>
</comment>
<evidence type="ECO:0000256" key="1">
    <source>
        <dbReference type="ARBA" id="ARBA00022722"/>
    </source>
</evidence>
<name>A0ABD0X5H7_UMBPY</name>
<keyword evidence="2" id="KW-0255">Endonuclease</keyword>
<gene>
    <name evidence="5" type="ORF">UPYG_G00104810</name>
</gene>
<dbReference type="CDD" id="cd22343">
    <property type="entry name" value="PDDEXK_lambda_exonuclease-like"/>
    <property type="match status" value="1"/>
</dbReference>
<dbReference type="EMBL" id="JAGEUA010000003">
    <property type="protein sequence ID" value="KAL0993217.1"/>
    <property type="molecule type" value="Genomic_DNA"/>
</dbReference>
<keyword evidence="4" id="KW-0269">Exonuclease</keyword>
<organism evidence="5 6">
    <name type="scientific">Umbra pygmaea</name>
    <name type="common">Eastern mudminnow</name>
    <dbReference type="NCBI Taxonomy" id="75934"/>
    <lineage>
        <taxon>Eukaryota</taxon>
        <taxon>Metazoa</taxon>
        <taxon>Chordata</taxon>
        <taxon>Craniata</taxon>
        <taxon>Vertebrata</taxon>
        <taxon>Euteleostomi</taxon>
        <taxon>Actinopterygii</taxon>
        <taxon>Neopterygii</taxon>
        <taxon>Teleostei</taxon>
        <taxon>Protacanthopterygii</taxon>
        <taxon>Esociformes</taxon>
        <taxon>Umbridae</taxon>
        <taxon>Umbra</taxon>
    </lineage>
</organism>
<feature type="non-terminal residue" evidence="5">
    <location>
        <position position="318"/>
    </location>
</feature>
<dbReference type="PANTHER" id="PTHR47526">
    <property type="entry name" value="ATP-DEPENDENT DNA HELICASE"/>
    <property type="match status" value="1"/>
</dbReference>
<dbReference type="GO" id="GO:0004519">
    <property type="term" value="F:endonuclease activity"/>
    <property type="evidence" value="ECO:0007669"/>
    <property type="project" value="UniProtKB-KW"/>
</dbReference>
<proteinExistence type="predicted"/>